<evidence type="ECO:0000313" key="2">
    <source>
        <dbReference type="Proteomes" id="UP000000442"/>
    </source>
</evidence>
<gene>
    <name evidence="1" type="ordered locus">HRM2_33180</name>
</gene>
<keyword evidence="2" id="KW-1185">Reference proteome</keyword>
<protein>
    <submittedName>
        <fullName evidence="1">Uncharacterized protein</fullName>
    </submittedName>
</protein>
<evidence type="ECO:0000313" key="1">
    <source>
        <dbReference type="EMBL" id="ACN16393.1"/>
    </source>
</evidence>
<name>C0QM76_DESAH</name>
<dbReference type="Proteomes" id="UP000000442">
    <property type="component" value="Chromosome"/>
</dbReference>
<dbReference type="eggNOG" id="ENOG5032W47">
    <property type="taxonomic scope" value="Bacteria"/>
</dbReference>
<sequence length="134" mass="14844">MKITNPETIKASEREFIDNINAELDWEAIEALLLEKHNFTLEEDVDYKKGDLVVFNDQIAYKFDFHIKVPLSVVFGRDGSCLDISTAGFTDKSPEPVAPVENAMLHNDSTGGNHASGMASTIADLISDINQEDK</sequence>
<dbReference type="HOGENOM" id="CLU_1892807_0_0_7"/>
<reference evidence="1 2" key="1">
    <citation type="journal article" date="2009" name="Environ. Microbiol.">
        <title>Genome sequence of Desulfobacterium autotrophicum HRM2, a marine sulfate reducer oxidizing organic carbon completely to carbon dioxide.</title>
        <authorList>
            <person name="Strittmatter A.W."/>
            <person name="Liesegang H."/>
            <person name="Rabus R."/>
            <person name="Decker I."/>
            <person name="Amann J."/>
            <person name="Andres S."/>
            <person name="Henne A."/>
            <person name="Fricke W.F."/>
            <person name="Martinez-Arias R."/>
            <person name="Bartels D."/>
            <person name="Goesmann A."/>
            <person name="Krause L."/>
            <person name="Puehler A."/>
            <person name="Klenk H.P."/>
            <person name="Richter M."/>
            <person name="Schuler M."/>
            <person name="Gloeckner F.O."/>
            <person name="Meyerdierks A."/>
            <person name="Gottschalk G."/>
            <person name="Amann R."/>
        </authorList>
    </citation>
    <scope>NUCLEOTIDE SEQUENCE [LARGE SCALE GENOMIC DNA]</scope>
    <source>
        <strain evidence="2">ATCC 43914 / DSM 3382 / HRM2</strain>
    </source>
</reference>
<proteinExistence type="predicted"/>
<dbReference type="AlphaFoldDB" id="C0QM76"/>
<dbReference type="RefSeq" id="WP_015905155.1">
    <property type="nucleotide sequence ID" value="NC_012108.1"/>
</dbReference>
<dbReference type="KEGG" id="dat:HRM2_33180"/>
<dbReference type="STRING" id="177437.HRM2_33180"/>
<accession>C0QM76</accession>
<organism evidence="1 2">
    <name type="scientific">Desulforapulum autotrophicum (strain ATCC 43914 / DSM 3382 / VKM B-1955 / HRM2)</name>
    <name type="common">Desulfobacterium autotrophicum</name>
    <dbReference type="NCBI Taxonomy" id="177437"/>
    <lineage>
        <taxon>Bacteria</taxon>
        <taxon>Pseudomonadati</taxon>
        <taxon>Thermodesulfobacteriota</taxon>
        <taxon>Desulfobacteria</taxon>
        <taxon>Desulfobacterales</taxon>
        <taxon>Desulfobacteraceae</taxon>
        <taxon>Desulforapulum</taxon>
    </lineage>
</organism>
<dbReference type="OrthoDB" id="5419883at2"/>
<dbReference type="EMBL" id="CP001087">
    <property type="protein sequence ID" value="ACN16393.1"/>
    <property type="molecule type" value="Genomic_DNA"/>
</dbReference>